<protein>
    <recommendedName>
        <fullName evidence="6">Protein ZIP4 homolog</fullName>
    </recommendedName>
</protein>
<feature type="region of interest" description="Disordered" evidence="3">
    <location>
        <begin position="979"/>
        <end position="1033"/>
    </location>
</feature>
<feature type="non-terminal residue" evidence="4">
    <location>
        <position position="1"/>
    </location>
</feature>
<keyword evidence="5" id="KW-1185">Reference proteome</keyword>
<dbReference type="PANTHER" id="PTHR16305:SF28">
    <property type="entry name" value="GUANYLATE CYCLASE DOMAIN-CONTAINING PROTEIN"/>
    <property type="match status" value="1"/>
</dbReference>
<organism evidence="4 5">
    <name type="scientific">Tetraparma gracilis</name>
    <dbReference type="NCBI Taxonomy" id="2962635"/>
    <lineage>
        <taxon>Eukaryota</taxon>
        <taxon>Sar</taxon>
        <taxon>Stramenopiles</taxon>
        <taxon>Ochrophyta</taxon>
        <taxon>Bolidophyceae</taxon>
        <taxon>Parmales</taxon>
        <taxon>Triparmaceae</taxon>
        <taxon>Tetraparma</taxon>
    </lineage>
</organism>
<proteinExistence type="predicted"/>
<sequence length="1033" mass="112099">PVLTKTLTEGDALSLAHGGCHQSSIIAVAFSISDASNPRATLSQFRAVLDTVAKELGEHGGGIMSSTTSPNSLQMMGYLAVPITSAAFFVSKLSGRFQRHSSRQSRVDKKGKLVPRANLSACVIHFASVIQEQLELTGESRLIKFTDSVEHPEWMVPQDVFTNAVKTVFEASEMAGRSDTREALSHSLQELLLINASSTTLLEARAGFGKSMLADEIVQVASKLNIPHYIARASEDNESNLHVWLELCAALLRTAENGNGGASVDLLDHLPSGCSITELLARRHLANVDMGSVSASMVVVDRLVKLSEGFPFLAEELLREAKADFASSMLGSAKPPDELKDTGSAKERTIAKDPYTPEELLSLNEFYGNYKRNAGWELFTVSSLIESGMLKYNDKSVELKSDVDDLVVPDNVQAVIASRLAGLTTSQQSILQTASVIGRTFTLGMVTEVHPASEMLQNLAGDLKEIVRKRLVERIVGGGGGDDTDGELQFSHKFVQESIYESCLVSNRKQVHRAIAKHLELDQSKQLSDNYGLIAHHYVQAEEWRNACLYLQLSSEVSARLEMPGSVVASLTQWKKIREEKLGKTEDGHGAAMNGRFGSARKEAGIVYLTLAKAFKTLHMIDEALEMYALAAESLGCTIPVSKLAKVRVVVRGIALLQWMALNGSSYKTDNDAAEEEVMLAYVMMFENGNLTQVLEAIYSNWQKAKELGSIPGIRTMEMSAAVFSVHAGEEEAAKMLHLVKQAETEPEPWITLSVLKWNSGEMSADECAKAVDKYHEQDKFTYSSTFLYVANMSSIAVAVLQLYDYARAGGAETLGGVKAAKLLGIADFYTSFMEKLARKYQIARGWAPALRGALLARTGKRGAAMKLFEKAEEAALKISGKACLCYLYLERGYLEDGGAVKHFASSRSLSGSSMAKAAVVSPVGETRATEGNCIKSFAAAADLADETGMHRLGDLAKERLRRLNVETTSALVVGVRAPESGRRASGRRASGHTHNMDLNAALIRNAGEMERRMSPKPASRKGSAVAFGSEGL</sequence>
<evidence type="ECO:0000256" key="2">
    <source>
        <dbReference type="ARBA" id="ARBA00022840"/>
    </source>
</evidence>
<evidence type="ECO:0008006" key="6">
    <source>
        <dbReference type="Google" id="ProtNLM"/>
    </source>
</evidence>
<dbReference type="PANTHER" id="PTHR16305">
    <property type="entry name" value="TESTICULAR SOLUBLE ADENYLYL CYCLASE"/>
    <property type="match status" value="1"/>
</dbReference>
<evidence type="ECO:0000313" key="5">
    <source>
        <dbReference type="Proteomes" id="UP001165060"/>
    </source>
</evidence>
<keyword evidence="1" id="KW-0547">Nucleotide-binding</keyword>
<dbReference type="EMBL" id="BRYB01003686">
    <property type="protein sequence ID" value="GMI19135.1"/>
    <property type="molecule type" value="Genomic_DNA"/>
</dbReference>
<name>A0ABQ6M495_9STRA</name>
<reference evidence="4 5" key="1">
    <citation type="journal article" date="2023" name="Commun. Biol.">
        <title>Genome analysis of Parmales, the sister group of diatoms, reveals the evolutionary specialization of diatoms from phago-mixotrophs to photoautotrophs.</title>
        <authorList>
            <person name="Ban H."/>
            <person name="Sato S."/>
            <person name="Yoshikawa S."/>
            <person name="Yamada K."/>
            <person name="Nakamura Y."/>
            <person name="Ichinomiya M."/>
            <person name="Sato N."/>
            <person name="Blanc-Mathieu R."/>
            <person name="Endo H."/>
            <person name="Kuwata A."/>
            <person name="Ogata H."/>
        </authorList>
    </citation>
    <scope>NUCLEOTIDE SEQUENCE [LARGE SCALE GENOMIC DNA]</scope>
</reference>
<evidence type="ECO:0000256" key="3">
    <source>
        <dbReference type="SAM" id="MobiDB-lite"/>
    </source>
</evidence>
<keyword evidence="2" id="KW-0067">ATP-binding</keyword>
<evidence type="ECO:0000313" key="4">
    <source>
        <dbReference type="EMBL" id="GMI19135.1"/>
    </source>
</evidence>
<accession>A0ABQ6M495</accession>
<dbReference type="Proteomes" id="UP001165060">
    <property type="component" value="Unassembled WGS sequence"/>
</dbReference>
<comment type="caution">
    <text evidence="4">The sequence shown here is derived from an EMBL/GenBank/DDBJ whole genome shotgun (WGS) entry which is preliminary data.</text>
</comment>
<evidence type="ECO:0000256" key="1">
    <source>
        <dbReference type="ARBA" id="ARBA00022741"/>
    </source>
</evidence>
<gene>
    <name evidence="4" type="ORF">TeGR_g8960</name>
</gene>